<dbReference type="InterPro" id="IPR010137">
    <property type="entry name" value="Lipid_A_LpxA"/>
</dbReference>
<keyword evidence="2" id="KW-0441">Lipid A biosynthesis</keyword>
<dbReference type="Pfam" id="PF13720">
    <property type="entry name" value="Acetyltransf_11"/>
    <property type="match status" value="1"/>
</dbReference>
<dbReference type="Gene3D" id="1.20.1180.10">
    <property type="entry name" value="Udp N-acetylglucosamine O-acyltransferase, C-terminal domain"/>
    <property type="match status" value="1"/>
</dbReference>
<keyword evidence="4" id="KW-0443">Lipid metabolism</keyword>
<evidence type="ECO:0000256" key="4">
    <source>
        <dbReference type="ARBA" id="ARBA00023098"/>
    </source>
</evidence>
<keyword evidence="1" id="KW-0444">Lipid biosynthesis</keyword>
<feature type="domain" description="UDP N-acetylglucosamine O-acyltransferase C-terminal" evidence="6">
    <location>
        <begin position="175"/>
        <end position="256"/>
    </location>
</feature>
<dbReference type="InterPro" id="IPR037157">
    <property type="entry name" value="Acetyltransf_C_sf"/>
</dbReference>
<dbReference type="PANTHER" id="PTHR43480:SF1">
    <property type="entry name" value="ACYL-[ACYL-CARRIER-PROTEIN]--UDP-N-ACETYLGLUCOSAMINE O-ACYLTRANSFERASE, MITOCHONDRIAL-RELATED"/>
    <property type="match status" value="1"/>
</dbReference>
<dbReference type="RefSeq" id="WP_163963860.1">
    <property type="nucleotide sequence ID" value="NZ_JAAGNX010000002.1"/>
</dbReference>
<evidence type="ECO:0000256" key="3">
    <source>
        <dbReference type="ARBA" id="ARBA00022679"/>
    </source>
</evidence>
<dbReference type="Pfam" id="PF00132">
    <property type="entry name" value="Hexapep"/>
    <property type="match status" value="2"/>
</dbReference>
<dbReference type="PANTHER" id="PTHR43480">
    <property type="entry name" value="ACYL-[ACYL-CARRIER-PROTEIN]--UDP-N-ACETYLGLUCOSAMINE O-ACYLTRANSFERASE"/>
    <property type="match status" value="1"/>
</dbReference>
<keyword evidence="5 7" id="KW-0012">Acyltransferase</keyword>
<comment type="caution">
    <text evidence="7">The sequence shown here is derived from an EMBL/GenBank/DDBJ whole genome shotgun (WGS) entry which is preliminary data.</text>
</comment>
<evidence type="ECO:0000313" key="7">
    <source>
        <dbReference type="EMBL" id="NDV62181.1"/>
    </source>
</evidence>
<dbReference type="Proteomes" id="UP000478417">
    <property type="component" value="Unassembled WGS sequence"/>
</dbReference>
<evidence type="ECO:0000256" key="1">
    <source>
        <dbReference type="ARBA" id="ARBA00022516"/>
    </source>
</evidence>
<dbReference type="AlphaFoldDB" id="A0A6B2LZN3"/>
<dbReference type="InterPro" id="IPR029098">
    <property type="entry name" value="Acetyltransf_C"/>
</dbReference>
<reference evidence="7 8" key="1">
    <citation type="submission" date="2020-02" db="EMBL/GenBank/DDBJ databases">
        <title>Albibacoteraceae fam. nov., the first described family within the subdivision 4 Verrucomicrobia.</title>
        <authorList>
            <person name="Xi F."/>
        </authorList>
    </citation>
    <scope>NUCLEOTIDE SEQUENCE [LARGE SCALE GENOMIC DNA]</scope>
    <source>
        <strain evidence="7 8">CK1056</strain>
    </source>
</reference>
<name>A0A6B2LZN3_9BACT</name>
<dbReference type="NCBIfam" id="TIGR01852">
    <property type="entry name" value="lipid_A_lpxA"/>
    <property type="match status" value="1"/>
</dbReference>
<dbReference type="Gene3D" id="2.160.10.10">
    <property type="entry name" value="Hexapeptide repeat proteins"/>
    <property type="match status" value="1"/>
</dbReference>
<keyword evidence="8" id="KW-1185">Reference proteome</keyword>
<dbReference type="SUPFAM" id="SSF51161">
    <property type="entry name" value="Trimeric LpxA-like enzymes"/>
    <property type="match status" value="1"/>
</dbReference>
<dbReference type="NCBIfam" id="NF003657">
    <property type="entry name" value="PRK05289.1"/>
    <property type="match status" value="1"/>
</dbReference>
<dbReference type="GO" id="GO:0016020">
    <property type="term" value="C:membrane"/>
    <property type="evidence" value="ECO:0007669"/>
    <property type="project" value="GOC"/>
</dbReference>
<dbReference type="GO" id="GO:0008780">
    <property type="term" value="F:acyl-[acyl-carrier-protein]-UDP-N-acetylglucosamine O-acyltransferase activity"/>
    <property type="evidence" value="ECO:0007669"/>
    <property type="project" value="UniProtKB-EC"/>
</dbReference>
<dbReference type="InterPro" id="IPR001451">
    <property type="entry name" value="Hexapep"/>
</dbReference>
<evidence type="ECO:0000256" key="2">
    <source>
        <dbReference type="ARBA" id="ARBA00022556"/>
    </source>
</evidence>
<dbReference type="EC" id="2.3.1.129" evidence="7"/>
<dbReference type="EMBL" id="JAAGNX010000002">
    <property type="protein sequence ID" value="NDV62181.1"/>
    <property type="molecule type" value="Genomic_DNA"/>
</dbReference>
<gene>
    <name evidence="7" type="primary">lpxA</name>
    <name evidence="7" type="ORF">G0Q06_06955</name>
</gene>
<keyword evidence="3 7" id="KW-0808">Transferase</keyword>
<evidence type="ECO:0000313" key="8">
    <source>
        <dbReference type="Proteomes" id="UP000478417"/>
    </source>
</evidence>
<accession>A0A6B2LZN3</accession>
<dbReference type="InterPro" id="IPR011004">
    <property type="entry name" value="Trimer_LpxA-like_sf"/>
</dbReference>
<dbReference type="GO" id="GO:0009245">
    <property type="term" value="P:lipid A biosynthetic process"/>
    <property type="evidence" value="ECO:0007669"/>
    <property type="project" value="UniProtKB-KW"/>
</dbReference>
<sequence>MKQHPTAVIHEATRLDENIVVGPYAVIEDGVEIGEGTVIREHAIIRSGTILGKGCQVDAHAVIGGLPQDLSFNPKTPTGVRVGDGVTFREGVTVNRATAEGTFTEIGDRCLLMANSHVAHDCRLGANVIFGNGVLIAGKGTVGDYAFFGGNAGVHQNIRIGKFSMIGGVARVSQDMPPFCMMAERNELIGLNLIGLQRRGVERETIKELKKLYQLVFGVAGRPRVLAQGAIDDKLAQSPEALHFLEFLAAESIKGVMRPRRGSD</sequence>
<protein>
    <submittedName>
        <fullName evidence="7">Acyl-ACP--UDP-N-acetylglucosamine O-acyltransferase</fullName>
        <ecNumber evidence="7">2.3.1.129</ecNumber>
    </submittedName>
</protein>
<organism evidence="7 8">
    <name type="scientific">Oceanipulchritudo coccoides</name>
    <dbReference type="NCBI Taxonomy" id="2706888"/>
    <lineage>
        <taxon>Bacteria</taxon>
        <taxon>Pseudomonadati</taxon>
        <taxon>Verrucomicrobiota</taxon>
        <taxon>Opitutia</taxon>
        <taxon>Puniceicoccales</taxon>
        <taxon>Oceanipulchritudinaceae</taxon>
        <taxon>Oceanipulchritudo</taxon>
    </lineage>
</organism>
<evidence type="ECO:0000256" key="5">
    <source>
        <dbReference type="ARBA" id="ARBA00023315"/>
    </source>
</evidence>
<proteinExistence type="predicted"/>
<dbReference type="PIRSF" id="PIRSF000456">
    <property type="entry name" value="UDP-GlcNAc_acltr"/>
    <property type="match status" value="1"/>
</dbReference>
<evidence type="ECO:0000259" key="6">
    <source>
        <dbReference type="Pfam" id="PF13720"/>
    </source>
</evidence>